<gene>
    <name evidence="2" type="ORF">ZT1E4_G3843</name>
</gene>
<sequence>MDDDQRAQRKIQKAKARKEHNNTRKEKRDDKHAATRQHDNSASLPHPPTAPPAPHSTDPQPPQSRAGDQLDRQHTEQSQAAYQKTTSRQASNMPPPRSAAPGHRTPVQSAHQPQTHALEAVAGAFPSLLHNKSNVSQDTSDITFSASHKPRNASKHIHSLQQDAHPHTSKRRKVDHTHDGQTHYYSIPQTTLPKENIQQPGSQAHGETEMDVDAPPPTRSAAEASLYQKFRVPANLEKSKEANTHKSQILHDASFKPKEHGQPGLRAVGGVRSPHPFGSHNTLSKTAARTSNNASTALPSFGKFSSHSALTAPTAPAARTLPVAATAPPSFGKFSSHSALIGPLPHINTRQALKALSCNTGTPSLTQLSSASPLGAPSTRKQDLSQPAGGVPPRDSRTPAANPLRKKSSLAVVDGRPVLQSVSNGAARRPTPASRQGVAPSHTTNLGHPKSIQHGVESLNHEDFRDALTVDPQLMPIYDKRANVYGLRGYADVIINADGQHEAGLESRSHLLNAALEWGCRNDPQGFASATGLATWDGKTLDTLQQKFGHLTSMIVDLHRAAHKKPGGATWSCSHQLWDAVPDMEDDMVPSADDDHSAVQASENLQLKIKQEKCEEIARMLRKA</sequence>
<feature type="compositionally biased region" description="Polar residues" evidence="1">
    <location>
        <begin position="106"/>
        <end position="115"/>
    </location>
</feature>
<name>A0A2H1G4G1_ZYMTR</name>
<feature type="compositionally biased region" description="Basic and acidic residues" evidence="1">
    <location>
        <begin position="19"/>
        <end position="39"/>
    </location>
</feature>
<reference evidence="3" key="1">
    <citation type="submission" date="2017-05" db="EMBL/GenBank/DDBJ databases">
        <authorList>
            <person name="Song R."/>
            <person name="Chenine A.L."/>
            <person name="Ruprecht R.M."/>
        </authorList>
    </citation>
    <scope>NUCLEOTIDE SEQUENCE [LARGE SCALE GENOMIC DNA]</scope>
</reference>
<evidence type="ECO:0000313" key="3">
    <source>
        <dbReference type="Proteomes" id="UP000245764"/>
    </source>
</evidence>
<feature type="region of interest" description="Disordered" evidence="1">
    <location>
        <begin position="364"/>
        <end position="452"/>
    </location>
</feature>
<feature type="compositionally biased region" description="Basic residues" evidence="1">
    <location>
        <begin position="8"/>
        <end position="18"/>
    </location>
</feature>
<accession>A0A2H1G4G1</accession>
<evidence type="ECO:0000256" key="1">
    <source>
        <dbReference type="SAM" id="MobiDB-lite"/>
    </source>
</evidence>
<evidence type="ECO:0000313" key="2">
    <source>
        <dbReference type="EMBL" id="SMR48453.1"/>
    </source>
</evidence>
<feature type="compositionally biased region" description="Basic residues" evidence="1">
    <location>
        <begin position="148"/>
        <end position="158"/>
    </location>
</feature>
<dbReference type="EMBL" id="LT854255">
    <property type="protein sequence ID" value="SMR48453.1"/>
    <property type="molecule type" value="Genomic_DNA"/>
</dbReference>
<feature type="compositionally biased region" description="Polar residues" evidence="1">
    <location>
        <begin position="183"/>
        <end position="202"/>
    </location>
</feature>
<feature type="compositionally biased region" description="Polar residues" evidence="1">
    <location>
        <begin position="130"/>
        <end position="146"/>
    </location>
</feature>
<feature type="region of interest" description="Disordered" evidence="1">
    <location>
        <begin position="1"/>
        <end position="219"/>
    </location>
</feature>
<dbReference type="AlphaFoldDB" id="A0A2H1G4G1"/>
<feature type="compositionally biased region" description="Polar residues" evidence="1">
    <location>
        <begin position="76"/>
        <end position="92"/>
    </location>
</feature>
<protein>
    <submittedName>
        <fullName evidence="2">Uncharacterized protein</fullName>
    </submittedName>
</protein>
<feature type="region of interest" description="Disordered" evidence="1">
    <location>
        <begin position="270"/>
        <end position="291"/>
    </location>
</feature>
<organism evidence="2 3">
    <name type="scientific">Zymoseptoria tritici ST99CH_1E4</name>
    <dbReference type="NCBI Taxonomy" id="1276532"/>
    <lineage>
        <taxon>Eukaryota</taxon>
        <taxon>Fungi</taxon>
        <taxon>Dikarya</taxon>
        <taxon>Ascomycota</taxon>
        <taxon>Pezizomycotina</taxon>
        <taxon>Dothideomycetes</taxon>
        <taxon>Dothideomycetidae</taxon>
        <taxon>Mycosphaerellales</taxon>
        <taxon>Mycosphaerellaceae</taxon>
        <taxon>Zymoseptoria</taxon>
    </lineage>
</organism>
<dbReference type="Proteomes" id="UP000245764">
    <property type="component" value="Chromosome 3"/>
</dbReference>
<proteinExistence type="predicted"/>
<feature type="compositionally biased region" description="Pro residues" evidence="1">
    <location>
        <begin position="45"/>
        <end position="62"/>
    </location>
</feature>